<name>A0A836CGS3_9STRA</name>
<feature type="region of interest" description="Disordered" evidence="2">
    <location>
        <begin position="805"/>
        <end position="851"/>
    </location>
</feature>
<dbReference type="OrthoDB" id="199568at2759"/>
<organism evidence="3 4">
    <name type="scientific">Tribonema minus</name>
    <dbReference type="NCBI Taxonomy" id="303371"/>
    <lineage>
        <taxon>Eukaryota</taxon>
        <taxon>Sar</taxon>
        <taxon>Stramenopiles</taxon>
        <taxon>Ochrophyta</taxon>
        <taxon>PX clade</taxon>
        <taxon>Xanthophyceae</taxon>
        <taxon>Tribonematales</taxon>
        <taxon>Tribonemataceae</taxon>
        <taxon>Tribonema</taxon>
    </lineage>
</organism>
<feature type="region of interest" description="Disordered" evidence="2">
    <location>
        <begin position="122"/>
        <end position="155"/>
    </location>
</feature>
<dbReference type="EMBL" id="JAFCMP010000135">
    <property type="protein sequence ID" value="KAG5185337.1"/>
    <property type="molecule type" value="Genomic_DNA"/>
</dbReference>
<evidence type="ECO:0008006" key="5">
    <source>
        <dbReference type="Google" id="ProtNLM"/>
    </source>
</evidence>
<comment type="caution">
    <text evidence="3">The sequence shown here is derived from an EMBL/GenBank/DDBJ whole genome shotgun (WGS) entry which is preliminary data.</text>
</comment>
<evidence type="ECO:0000256" key="2">
    <source>
        <dbReference type="SAM" id="MobiDB-lite"/>
    </source>
</evidence>
<evidence type="ECO:0000256" key="1">
    <source>
        <dbReference type="SAM" id="Coils"/>
    </source>
</evidence>
<feature type="region of interest" description="Disordered" evidence="2">
    <location>
        <begin position="656"/>
        <end position="713"/>
    </location>
</feature>
<feature type="compositionally biased region" description="Basic and acidic residues" evidence="2">
    <location>
        <begin position="692"/>
        <end position="704"/>
    </location>
</feature>
<feature type="compositionally biased region" description="Gly residues" evidence="2">
    <location>
        <begin position="939"/>
        <end position="954"/>
    </location>
</feature>
<gene>
    <name evidence="3" type="ORF">JKP88DRAFT_312614</name>
</gene>
<feature type="compositionally biased region" description="Low complexity" evidence="2">
    <location>
        <begin position="1001"/>
        <end position="1041"/>
    </location>
</feature>
<sequence length="1149" mass="119381">MVPSTSPAAAAAAPNAIVAPTYTSTQQRQKRSSLEILVPLQLRLAHGGTLQITTATDLAPVAAAVAVPQSPVSSKNPRNKGRFRMSIFTAGPRELAKRLSEPQQPEDAELRRKLSLNMSTASGLTASSVPRQQQQQQPAATARSGGRRPKQRVKRVRVRLLPSSSADKDEVAEALSELPSVFSLKPSFRVALRSGTFGSLAYCDEVFGPGALVRHKHRFLGPECWERARVERRTLSKAALSKKQRSASRVTTFSAAPAAAAAAAAAALDGAQPEAAAAAVRAARRAALAARLGPTGAHLQRGDVPLDRLDRAYFRVGKAYELETAPPARACDFHRALRHRYDPFKQAGADNPMYSFKSLLQRESIYFAPSVRKALDMILEVADEDGNRHIEEDEYAPLHGKMCLAMYGQGYLTRPHAERCRVLRDDWVADSDGHAHLDYQRFTFCWFQLADRFTDDIDEQQYADFLWDMLNRMALVNIDGKLRLRDDADIVPLGTDPGDTAELTDWRALQKTHHHHQPSPFALVSVRHCAATISSRQRMLRAAMDAIDAERARRAEDPAIAGAVMYSHFNFNEQAAQRRKVEVVGGAAPAAVLRGGARPRTAAKAEPALNVVALLTELQCRGFQANERDACAQLLNELERRRRAAQAQHASAAAAAAAAARRGGGGAGRAGQRRRGGSGGREAALARQRSAGSEDLHSFDEQMKPRAPRRPPQRLVRLAQAAAMPMAPAARGCGVSATGSAAAAAGATRFGSFMTSVEQSSASTGSGAKNNAAQQAFITEIPGGGGDGGGGGAGGSAAVRLGGGGGGGGGRSGCGAADGSGSSSVGCRTSGVSARLARRRPASAPPPWRHMDAALRRKLPPRTHVNVWPPEEASPSADAAAAAAAAVAAAAECAGPPSRARIHEKTYPHVAATRRALCRSAALTRRRAAEAGLLQPYTGGIGSGGSGGKGGGGGSGWEIAPTAAVAALLPAARRHVLGAAAAAAPTAGSASAAAKPKRASPPDAAAAPAHSARGAAAAAARQRPSSAGPAHDDAAATTAAAAAAPLRKLRPASAPGCKQGASPRAIEDGVVAAAPWVSVTLRSAALRPKNLAAAWAAYGPAPSSGGVTLGLRSCGGGSMVLPVALAASPRPASAPDRRRAAVRGRCGLA</sequence>
<feature type="compositionally biased region" description="Gly residues" evidence="2">
    <location>
        <begin position="805"/>
        <end position="818"/>
    </location>
</feature>
<keyword evidence="1" id="KW-0175">Coiled coil</keyword>
<proteinExistence type="predicted"/>
<protein>
    <recommendedName>
        <fullName evidence="5">EF-hand domain-containing protein</fullName>
    </recommendedName>
</protein>
<reference evidence="3" key="1">
    <citation type="submission" date="2021-02" db="EMBL/GenBank/DDBJ databases">
        <title>First Annotated Genome of the Yellow-green Alga Tribonema minus.</title>
        <authorList>
            <person name="Mahan K.M."/>
        </authorList>
    </citation>
    <scope>NUCLEOTIDE SEQUENCE</scope>
    <source>
        <strain evidence="3">UTEX B ZZ1240</strain>
    </source>
</reference>
<evidence type="ECO:0000313" key="3">
    <source>
        <dbReference type="EMBL" id="KAG5185337.1"/>
    </source>
</evidence>
<accession>A0A836CGS3</accession>
<feature type="compositionally biased region" description="Basic residues" evidence="2">
    <location>
        <begin position="145"/>
        <end position="155"/>
    </location>
</feature>
<evidence type="ECO:0000313" key="4">
    <source>
        <dbReference type="Proteomes" id="UP000664859"/>
    </source>
</evidence>
<feature type="compositionally biased region" description="Polar residues" evidence="2">
    <location>
        <begin position="122"/>
        <end position="131"/>
    </location>
</feature>
<feature type="region of interest" description="Disordered" evidence="2">
    <location>
        <begin position="992"/>
        <end position="1041"/>
    </location>
</feature>
<keyword evidence="4" id="KW-1185">Reference proteome</keyword>
<dbReference type="AlphaFoldDB" id="A0A836CGS3"/>
<dbReference type="InterPro" id="IPR018247">
    <property type="entry name" value="EF_Hand_1_Ca_BS"/>
</dbReference>
<feature type="region of interest" description="Disordered" evidence="2">
    <location>
        <begin position="935"/>
        <end position="954"/>
    </location>
</feature>
<dbReference type="Proteomes" id="UP000664859">
    <property type="component" value="Unassembled WGS sequence"/>
</dbReference>
<dbReference type="PROSITE" id="PS00018">
    <property type="entry name" value="EF_HAND_1"/>
    <property type="match status" value="1"/>
</dbReference>
<feature type="coiled-coil region" evidence="1">
    <location>
        <begin position="628"/>
        <end position="655"/>
    </location>
</feature>